<keyword evidence="4" id="KW-0808">Transferase</keyword>
<accession>A0AB40A7D3</accession>
<dbReference type="InterPro" id="IPR050774">
    <property type="entry name" value="KCMF1/Dystrophin"/>
</dbReference>
<evidence type="ECO:0000256" key="4">
    <source>
        <dbReference type="ARBA" id="ARBA00022679"/>
    </source>
</evidence>
<protein>
    <recommendedName>
        <fullName evidence="3">RING-type E3 ubiquitin transferase</fullName>
        <ecNumber evidence="3">2.3.2.27</ecNumber>
    </recommendedName>
</protein>
<dbReference type="InterPro" id="IPR043145">
    <property type="entry name" value="Znf_ZZ_sf"/>
</dbReference>
<feature type="region of interest" description="Disordered" evidence="9">
    <location>
        <begin position="155"/>
        <end position="193"/>
    </location>
</feature>
<organism evidence="11 12">
    <name type="scientific">Drosophila suzukii</name>
    <name type="common">Spotted-wing drosophila fruit fly</name>
    <dbReference type="NCBI Taxonomy" id="28584"/>
    <lineage>
        <taxon>Eukaryota</taxon>
        <taxon>Metazoa</taxon>
        <taxon>Ecdysozoa</taxon>
        <taxon>Arthropoda</taxon>
        <taxon>Hexapoda</taxon>
        <taxon>Insecta</taxon>
        <taxon>Pterygota</taxon>
        <taxon>Neoptera</taxon>
        <taxon>Endopterygota</taxon>
        <taxon>Diptera</taxon>
        <taxon>Brachycera</taxon>
        <taxon>Muscomorpha</taxon>
        <taxon>Ephydroidea</taxon>
        <taxon>Drosophilidae</taxon>
        <taxon>Drosophila</taxon>
        <taxon>Sophophora</taxon>
    </lineage>
</organism>
<dbReference type="RefSeq" id="XP_065723213.2">
    <property type="nucleotide sequence ID" value="XM_065867141.2"/>
</dbReference>
<reference evidence="12 13" key="1">
    <citation type="submission" date="2025-05" db="UniProtKB">
        <authorList>
            <consortium name="RefSeq"/>
        </authorList>
    </citation>
    <scope>IDENTIFICATION</scope>
</reference>
<dbReference type="Gene3D" id="3.30.60.90">
    <property type="match status" value="1"/>
</dbReference>
<dbReference type="InterPro" id="IPR000433">
    <property type="entry name" value="Znf_ZZ"/>
</dbReference>
<keyword evidence="5" id="KW-0479">Metal-binding</keyword>
<dbReference type="CDD" id="cd02338">
    <property type="entry name" value="ZZ_PCMF_like"/>
    <property type="match status" value="1"/>
</dbReference>
<feature type="domain" description="ZZ-type" evidence="10">
    <location>
        <begin position="4"/>
        <end position="60"/>
    </location>
</feature>
<dbReference type="PROSITE" id="PS50135">
    <property type="entry name" value="ZF_ZZ_2"/>
    <property type="match status" value="1"/>
</dbReference>
<feature type="compositionally biased region" description="Basic and acidic residues" evidence="9">
    <location>
        <begin position="545"/>
        <end position="554"/>
    </location>
</feature>
<dbReference type="SUPFAM" id="SSF57850">
    <property type="entry name" value="RING/U-box"/>
    <property type="match status" value="1"/>
</dbReference>
<feature type="compositionally biased region" description="Gly residues" evidence="9">
    <location>
        <begin position="271"/>
        <end position="283"/>
    </location>
</feature>
<sequence length="606" mass="62610">MSRHEGVSCDSCLKSNFNGRRYKCLICYDYDLCADCYEDGVTSTRHLVEHPMQCILTRSDIELYFGGEMLTSDQPQSFTCPYCKKMGFSDATLLEHVSAEHTETSLEVVCPVCAGLPGGEPNLVTDDFAGHLTLEHRQGPRELISFLDEPSAIRHGGGVRRIPGRTLGGPRTRRSNMHFSSSSGLSALSPSGRESVDPIAELLSQLSGVRRGGPPTSQLQQLQMQMQLDRQQVTASRQIDRLPRRAHPIVSTSNSNAAMAEVISGGAGGSGAVGSGSGGGSGGTAPPNLRTTEWPVTASFSTSASNHSQTQSSLAANSLNAREAIGTSSSAASNALGISVGVGGTANGNGGAGSSGVGAGAGGAGQAGGQGAAAAGESLLLAQFMQPTLSEAEWAMVESMRADRSMFVQSLMLSMLCNEALDLNASEESLAKSDNVNKGQQQQQEDAEAEAQAETLLNNNADAEQQQQQPQPVMVRQVNQMQQTSPEDFVCDEYRYKNKKANTTQTSGTGSGGGGGVGGVGGGLGGAGATAAPGGGAGGAGSKPTADRGIERRGGRPPPAEMATGSQQPQQQQQSTANPAASQQKYKQSANAAAAAANTNQIPDTR</sequence>
<name>A0AB40A7D3_DROSZ</name>
<feature type="region of interest" description="Disordered" evidence="9">
    <location>
        <begin position="230"/>
        <end position="253"/>
    </location>
</feature>
<feature type="compositionally biased region" description="Low complexity" evidence="9">
    <location>
        <begin position="566"/>
        <end position="598"/>
    </location>
</feature>
<feature type="compositionally biased region" description="Low complexity" evidence="9">
    <location>
        <begin position="180"/>
        <end position="192"/>
    </location>
</feature>
<evidence type="ECO:0000313" key="14">
    <source>
        <dbReference type="RefSeq" id="XP_070852748.1"/>
    </source>
</evidence>
<dbReference type="RefSeq" id="XP_036672964.3">
    <property type="nucleotide sequence ID" value="XM_036817069.3"/>
</dbReference>
<evidence type="ECO:0000256" key="5">
    <source>
        <dbReference type="ARBA" id="ARBA00022723"/>
    </source>
</evidence>
<evidence type="ECO:0000256" key="6">
    <source>
        <dbReference type="ARBA" id="ARBA00022771"/>
    </source>
</evidence>
<evidence type="ECO:0000256" key="1">
    <source>
        <dbReference type="ARBA" id="ARBA00000900"/>
    </source>
</evidence>
<dbReference type="SMART" id="SM00291">
    <property type="entry name" value="ZnF_ZZ"/>
    <property type="match status" value="1"/>
</dbReference>
<dbReference type="RefSeq" id="XP_070852748.1">
    <property type="nucleotide sequence ID" value="XM_070996647.1"/>
</dbReference>
<dbReference type="PANTHER" id="PTHR12268">
    <property type="entry name" value="E3 UBIQUITIN-PROTEIN LIGASE KCMF1"/>
    <property type="match status" value="1"/>
</dbReference>
<dbReference type="EC" id="2.3.2.27" evidence="3"/>
<evidence type="ECO:0000313" key="12">
    <source>
        <dbReference type="RefSeq" id="XP_036672964.3"/>
    </source>
</evidence>
<evidence type="ECO:0000256" key="7">
    <source>
        <dbReference type="ARBA" id="ARBA00022833"/>
    </source>
</evidence>
<feature type="region of interest" description="Disordered" evidence="9">
    <location>
        <begin position="523"/>
        <end position="606"/>
    </location>
</feature>
<evidence type="ECO:0000256" key="8">
    <source>
        <dbReference type="PROSITE-ProRule" id="PRU00228"/>
    </source>
</evidence>
<evidence type="ECO:0000259" key="10">
    <source>
        <dbReference type="PROSITE" id="PS50135"/>
    </source>
</evidence>
<evidence type="ECO:0000256" key="2">
    <source>
        <dbReference type="ARBA" id="ARBA00010938"/>
    </source>
</evidence>
<comment type="similarity">
    <text evidence="2">Belongs to the KCMF1 family.</text>
</comment>
<dbReference type="GeneID" id="108011557"/>
<keyword evidence="7" id="KW-0862">Zinc</keyword>
<comment type="catalytic activity">
    <reaction evidence="1">
        <text>S-ubiquitinyl-[E2 ubiquitin-conjugating enzyme]-L-cysteine + [acceptor protein]-L-lysine = [E2 ubiquitin-conjugating enzyme]-L-cysteine + N(6)-ubiquitinyl-[acceptor protein]-L-lysine.</text>
        <dbReference type="EC" id="2.3.2.27"/>
    </reaction>
</comment>
<dbReference type="InterPro" id="IPR008598">
    <property type="entry name" value="Di19_Zn-bd"/>
</dbReference>
<feature type="compositionally biased region" description="Low complexity" evidence="9">
    <location>
        <begin position="160"/>
        <end position="170"/>
    </location>
</feature>
<dbReference type="PROSITE" id="PS01357">
    <property type="entry name" value="ZF_ZZ_1"/>
    <property type="match status" value="1"/>
</dbReference>
<evidence type="ECO:0000313" key="13">
    <source>
        <dbReference type="RefSeq" id="XP_065723213.2"/>
    </source>
</evidence>
<evidence type="ECO:0000256" key="9">
    <source>
        <dbReference type="SAM" id="MobiDB-lite"/>
    </source>
</evidence>
<keyword evidence="6 8" id="KW-0863">Zinc-finger</keyword>
<feature type="region of interest" description="Disordered" evidence="9">
    <location>
        <begin position="271"/>
        <end position="292"/>
    </location>
</feature>
<feature type="compositionally biased region" description="Gly residues" evidence="9">
    <location>
        <begin position="523"/>
        <end position="541"/>
    </location>
</feature>
<feature type="region of interest" description="Disordered" evidence="9">
    <location>
        <begin position="462"/>
        <end position="481"/>
    </location>
</feature>
<feature type="compositionally biased region" description="Low complexity" evidence="9">
    <location>
        <begin position="465"/>
        <end position="481"/>
    </location>
</feature>
<keyword evidence="11" id="KW-1185">Reference proteome</keyword>
<proteinExistence type="inferred from homology"/>
<dbReference type="PANTHER" id="PTHR12268:SF13">
    <property type="entry name" value="E3 UBIQUITIN-PROTEIN LIGASE KCMF1"/>
    <property type="match status" value="1"/>
</dbReference>
<gene>
    <name evidence="12 13 14" type="primary">Kcmf1</name>
</gene>
<dbReference type="Proteomes" id="UP001652628">
    <property type="component" value="Chromosome 3"/>
</dbReference>
<evidence type="ECO:0000313" key="11">
    <source>
        <dbReference type="Proteomes" id="UP001652628"/>
    </source>
</evidence>
<dbReference type="Pfam" id="PF00569">
    <property type="entry name" value="ZZ"/>
    <property type="match status" value="1"/>
</dbReference>
<evidence type="ECO:0000256" key="3">
    <source>
        <dbReference type="ARBA" id="ARBA00012483"/>
    </source>
</evidence>
<dbReference type="Pfam" id="PF05605">
    <property type="entry name" value="zf-Di19"/>
    <property type="match status" value="1"/>
</dbReference>